<name>A0ABM1QHH2_CAMSA</name>
<dbReference type="InterPro" id="IPR047265">
    <property type="entry name" value="PIF1-like_bHLH"/>
</dbReference>
<gene>
    <name evidence="9" type="primary">LOC109124973</name>
</gene>
<feature type="region of interest" description="Disordered" evidence="6">
    <location>
        <begin position="118"/>
        <end position="203"/>
    </location>
</feature>
<comment type="subcellular location">
    <subcellularLocation>
        <location evidence="1">Nucleus</location>
    </subcellularLocation>
</comment>
<keyword evidence="4" id="KW-0804">Transcription</keyword>
<feature type="compositionally biased region" description="Polar residues" evidence="6">
    <location>
        <begin position="168"/>
        <end position="189"/>
    </location>
</feature>
<evidence type="ECO:0000256" key="6">
    <source>
        <dbReference type="SAM" id="MobiDB-lite"/>
    </source>
</evidence>
<dbReference type="RefSeq" id="XP_019086210.1">
    <property type="nucleotide sequence ID" value="XM_019230665.1"/>
</dbReference>
<dbReference type="SMART" id="SM00353">
    <property type="entry name" value="HLH"/>
    <property type="match status" value="1"/>
</dbReference>
<keyword evidence="5" id="KW-0539">Nucleus</keyword>
<evidence type="ECO:0000256" key="3">
    <source>
        <dbReference type="ARBA" id="ARBA00023125"/>
    </source>
</evidence>
<dbReference type="Pfam" id="PF00010">
    <property type="entry name" value="HLH"/>
    <property type="match status" value="1"/>
</dbReference>
<evidence type="ECO:0000256" key="1">
    <source>
        <dbReference type="ARBA" id="ARBA00004123"/>
    </source>
</evidence>
<reference evidence="9" key="2">
    <citation type="submission" date="2025-08" db="UniProtKB">
        <authorList>
            <consortium name="RefSeq"/>
        </authorList>
    </citation>
    <scope>IDENTIFICATION</scope>
    <source>
        <tissue evidence="9">Leaf</tissue>
    </source>
</reference>
<feature type="domain" description="BHLH" evidence="7">
    <location>
        <begin position="33"/>
        <end position="82"/>
    </location>
</feature>
<dbReference type="InterPro" id="IPR011598">
    <property type="entry name" value="bHLH_dom"/>
</dbReference>
<dbReference type="GeneID" id="109124973"/>
<dbReference type="PANTHER" id="PTHR45855:SF21">
    <property type="entry name" value="TRANSCRIPTION FACTOR BHLH119-RELATED"/>
    <property type="match status" value="1"/>
</dbReference>
<sequence length="203" mass="22861">MTEEHILDDPLVFVLSPRGTQEARGSHSRKRSRAAEMHNLSEKIRREKINEKLKTLQELIPGCSKKDTASTLDSVIEYVKSVQMKEQVMPHMRMNMNRPPPLIPFSGTPFPRPPHMAGVGRPSSCPAPRYPTDPSRVHLRSPQPNPVSNQPQFPTYMNPYSQFVGLHQMQQPPSSLHSQTTSHYFSHASSSKEPDDQGNQSTG</sequence>
<keyword evidence="3" id="KW-0238">DNA-binding</keyword>
<evidence type="ECO:0000256" key="5">
    <source>
        <dbReference type="ARBA" id="ARBA00023242"/>
    </source>
</evidence>
<accession>A0ABM1QHH2</accession>
<dbReference type="PROSITE" id="PS50888">
    <property type="entry name" value="BHLH"/>
    <property type="match status" value="1"/>
</dbReference>
<protein>
    <submittedName>
        <fullName evidence="9">Transcription factor bHLH056</fullName>
    </submittedName>
</protein>
<evidence type="ECO:0000256" key="2">
    <source>
        <dbReference type="ARBA" id="ARBA00023015"/>
    </source>
</evidence>
<proteinExistence type="predicted"/>
<evidence type="ECO:0000256" key="4">
    <source>
        <dbReference type="ARBA" id="ARBA00023163"/>
    </source>
</evidence>
<organism evidence="8 9">
    <name type="scientific">Camelina sativa</name>
    <name type="common">False flax</name>
    <name type="synonym">Myagrum sativum</name>
    <dbReference type="NCBI Taxonomy" id="90675"/>
    <lineage>
        <taxon>Eukaryota</taxon>
        <taxon>Viridiplantae</taxon>
        <taxon>Streptophyta</taxon>
        <taxon>Embryophyta</taxon>
        <taxon>Tracheophyta</taxon>
        <taxon>Spermatophyta</taxon>
        <taxon>Magnoliopsida</taxon>
        <taxon>eudicotyledons</taxon>
        <taxon>Gunneridae</taxon>
        <taxon>Pentapetalae</taxon>
        <taxon>rosids</taxon>
        <taxon>malvids</taxon>
        <taxon>Brassicales</taxon>
        <taxon>Brassicaceae</taxon>
        <taxon>Camelineae</taxon>
        <taxon>Camelina</taxon>
    </lineage>
</organism>
<evidence type="ECO:0000313" key="8">
    <source>
        <dbReference type="Proteomes" id="UP000694864"/>
    </source>
</evidence>
<keyword evidence="2" id="KW-0805">Transcription regulation</keyword>
<dbReference type="InterPro" id="IPR036638">
    <property type="entry name" value="HLH_DNA-bd_sf"/>
</dbReference>
<dbReference type="PANTHER" id="PTHR45855">
    <property type="entry name" value="TRANSCRIPTION FACTOR PIF1-RELATED"/>
    <property type="match status" value="1"/>
</dbReference>
<dbReference type="CDD" id="cd11445">
    <property type="entry name" value="bHLH_AtPIF_like"/>
    <property type="match status" value="1"/>
</dbReference>
<dbReference type="Proteomes" id="UP000694864">
    <property type="component" value="Chromosome 10"/>
</dbReference>
<evidence type="ECO:0000313" key="9">
    <source>
        <dbReference type="RefSeq" id="XP_019086210.1"/>
    </source>
</evidence>
<dbReference type="InterPro" id="IPR031066">
    <property type="entry name" value="bHLH_ALC-like_plant"/>
</dbReference>
<reference evidence="8" key="1">
    <citation type="journal article" date="2014" name="Nat. Commun.">
        <title>The emerging biofuel crop Camelina sativa retains a highly undifferentiated hexaploid genome structure.</title>
        <authorList>
            <person name="Kagale S."/>
            <person name="Koh C."/>
            <person name="Nixon J."/>
            <person name="Bollina V."/>
            <person name="Clarke W.E."/>
            <person name="Tuteja R."/>
            <person name="Spillane C."/>
            <person name="Robinson S.J."/>
            <person name="Links M.G."/>
            <person name="Clarke C."/>
            <person name="Higgins E.E."/>
            <person name="Huebert T."/>
            <person name="Sharpe A.G."/>
            <person name="Parkin I.A."/>
        </authorList>
    </citation>
    <scope>NUCLEOTIDE SEQUENCE [LARGE SCALE GENOMIC DNA]</scope>
    <source>
        <strain evidence="8">cv. DH55</strain>
    </source>
</reference>
<dbReference type="Gene3D" id="4.10.280.10">
    <property type="entry name" value="Helix-loop-helix DNA-binding domain"/>
    <property type="match status" value="1"/>
</dbReference>
<dbReference type="SUPFAM" id="SSF47459">
    <property type="entry name" value="HLH, helix-loop-helix DNA-binding domain"/>
    <property type="match status" value="1"/>
</dbReference>
<evidence type="ECO:0000259" key="7">
    <source>
        <dbReference type="PROSITE" id="PS50888"/>
    </source>
</evidence>
<keyword evidence="8" id="KW-1185">Reference proteome</keyword>